<reference evidence="4 5" key="1">
    <citation type="journal article" date="2014" name="World J. Microbiol. Biotechnol.">
        <title>Biodiversity and physiological characteristics of Antarctic and Arctic lichens-associated bacteria.</title>
        <authorList>
            <person name="Lee Y.M."/>
            <person name="Kim E.H."/>
            <person name="Lee H.K."/>
            <person name="Hong S.G."/>
        </authorList>
    </citation>
    <scope>NUCLEOTIDE SEQUENCE [LARGE SCALE GENOMIC DNA]</scope>
    <source>
        <strain evidence="4 5">PAMC 26569</strain>
    </source>
</reference>
<keyword evidence="1" id="KW-0175">Coiled coil</keyword>
<dbReference type="EMBL" id="CP053708">
    <property type="protein sequence ID" value="QKE90047.1"/>
    <property type="molecule type" value="Genomic_DNA"/>
</dbReference>
<feature type="compositionally biased region" description="Low complexity" evidence="2">
    <location>
        <begin position="144"/>
        <end position="165"/>
    </location>
</feature>
<proteinExistence type="predicted"/>
<evidence type="ECO:0000256" key="3">
    <source>
        <dbReference type="SAM" id="SignalP"/>
    </source>
</evidence>
<dbReference type="Gene3D" id="1.25.40.10">
    <property type="entry name" value="Tetratricopeptide repeat domain"/>
    <property type="match status" value="1"/>
</dbReference>
<organism evidence="4 5">
    <name type="scientific">Lichenicola cladoniae</name>
    <dbReference type="NCBI Taxonomy" id="1484109"/>
    <lineage>
        <taxon>Bacteria</taxon>
        <taxon>Pseudomonadati</taxon>
        <taxon>Pseudomonadota</taxon>
        <taxon>Alphaproteobacteria</taxon>
        <taxon>Acetobacterales</taxon>
        <taxon>Acetobacteraceae</taxon>
        <taxon>Lichenicola</taxon>
    </lineage>
</organism>
<feature type="region of interest" description="Disordered" evidence="2">
    <location>
        <begin position="133"/>
        <end position="180"/>
    </location>
</feature>
<dbReference type="RefSeq" id="WP_171836002.1">
    <property type="nucleotide sequence ID" value="NZ_CP053708.1"/>
</dbReference>
<feature type="chain" id="PRO_5027098727" description="Cell division coordinator CpoB" evidence="3">
    <location>
        <begin position="23"/>
        <end position="301"/>
    </location>
</feature>
<feature type="compositionally biased region" description="Gly residues" evidence="2">
    <location>
        <begin position="70"/>
        <end position="85"/>
    </location>
</feature>
<accession>A0A6M8HP39</accession>
<evidence type="ECO:0000313" key="4">
    <source>
        <dbReference type="EMBL" id="QKE90047.1"/>
    </source>
</evidence>
<evidence type="ECO:0008006" key="6">
    <source>
        <dbReference type="Google" id="ProtNLM"/>
    </source>
</evidence>
<dbReference type="SUPFAM" id="SSF48452">
    <property type="entry name" value="TPR-like"/>
    <property type="match status" value="1"/>
</dbReference>
<sequence>MRPVAFLSLRAALLLGVAMTVAMPDRASAQMASREGISLQNQILELRHEVEALGGGSGGGGNGSPVAPPIGGGRFQGNTGSGDGSGLTPQLLDRVQTLEDEVRTMRGELDQLTNQVQQQNATVTKQLGDMNFALQQGHGGSPAPGGSSPDDAGPGPNMPAASAAPPAAPPAQVKRTPESSLAAGNAALAHRDYAGAQAAARDVLAGPRSPRQVDAQYLLAQSLAGQKQYQQAAVAYYDTYNRAPRSARAPDALLGVSASLIALGDKPSACQALNKVHAEFPSPAPRVRAATTALRSRAGCR</sequence>
<dbReference type="InterPro" id="IPR011990">
    <property type="entry name" value="TPR-like_helical_dom_sf"/>
</dbReference>
<keyword evidence="3" id="KW-0732">Signal</keyword>
<dbReference type="Proteomes" id="UP000500767">
    <property type="component" value="Chromosome"/>
</dbReference>
<dbReference type="AlphaFoldDB" id="A0A6M8HP39"/>
<dbReference type="Pfam" id="PF13174">
    <property type="entry name" value="TPR_6"/>
    <property type="match status" value="1"/>
</dbReference>
<gene>
    <name evidence="4" type="ORF">HN018_08275</name>
</gene>
<keyword evidence="5" id="KW-1185">Reference proteome</keyword>
<feature type="coiled-coil region" evidence="1">
    <location>
        <begin position="95"/>
        <end position="122"/>
    </location>
</feature>
<evidence type="ECO:0000256" key="2">
    <source>
        <dbReference type="SAM" id="MobiDB-lite"/>
    </source>
</evidence>
<feature type="signal peptide" evidence="3">
    <location>
        <begin position="1"/>
        <end position="22"/>
    </location>
</feature>
<name>A0A6M8HP39_9PROT</name>
<feature type="region of interest" description="Disordered" evidence="2">
    <location>
        <begin position="52"/>
        <end position="89"/>
    </location>
</feature>
<evidence type="ECO:0000256" key="1">
    <source>
        <dbReference type="SAM" id="Coils"/>
    </source>
</evidence>
<dbReference type="KEGG" id="lck:HN018_08275"/>
<dbReference type="InterPro" id="IPR019734">
    <property type="entry name" value="TPR_rpt"/>
</dbReference>
<protein>
    <recommendedName>
        <fullName evidence="6">Cell division coordinator CpoB</fullName>
    </recommendedName>
</protein>
<feature type="compositionally biased region" description="Gly residues" evidence="2">
    <location>
        <begin position="53"/>
        <end position="63"/>
    </location>
</feature>
<evidence type="ECO:0000313" key="5">
    <source>
        <dbReference type="Proteomes" id="UP000500767"/>
    </source>
</evidence>